<sequence>MTIFDHDNLQIKGTFPVLVYDLQMDAISNISSTFVIVKQDKLATGDYVAIRPTDETAILYYGQTTTLDSNDASGIMTLTTNYIWNVFNGDVVIKSYSGDSYEWHIASMVTQYFGAKKILNSVSHSTATQFEISNSDGISVQNFIDYLIRGFKLRNVVIDVKGIDQGMSNGIPFYYPKIDIHQNTETWNFKNDVYTFTDWSVSDSRMLRGYANELWLVDKESTNMEKPTVLAKYWLKKDGSVVKKLDDDVLQPTQLKMYLFDKKATDNPTYDSIASTNLAGNGYNHNIQFSMPVDNNFLPFEKLKLGLQSNIYYNQKVYKSVLTSYSITSDKELVRLTFGNLRFGRKDFIGRD</sequence>
<protein>
    <submittedName>
        <fullName evidence="1">Uncharacterized protein</fullName>
    </submittedName>
</protein>
<accession>A0ABM9V342</accession>
<organism evidence="1 2">
    <name type="scientific">Leuconostoc gasicomitatum</name>
    <dbReference type="NCBI Taxonomy" id="115778"/>
    <lineage>
        <taxon>Bacteria</taxon>
        <taxon>Bacillati</taxon>
        <taxon>Bacillota</taxon>
        <taxon>Bacilli</taxon>
        <taxon>Lactobacillales</taxon>
        <taxon>Lactobacillaceae</taxon>
        <taxon>Leuconostoc</taxon>
        <taxon>Leuconostoc gelidum group</taxon>
    </lineage>
</organism>
<evidence type="ECO:0000313" key="1">
    <source>
        <dbReference type="EMBL" id="CUW10617.1"/>
    </source>
</evidence>
<gene>
    <name evidence="1" type="ORF">C122C_0825</name>
</gene>
<keyword evidence="2" id="KW-1185">Reference proteome</keyword>
<reference evidence="1 2" key="1">
    <citation type="submission" date="2015-12" db="EMBL/GenBank/DDBJ databases">
        <authorList>
            <person name="Andreevskaya M."/>
        </authorList>
    </citation>
    <scope>NUCLEOTIDE SEQUENCE [LARGE SCALE GENOMIC DNA]</scope>
    <source>
        <strain evidence="1 2">C122c</strain>
    </source>
</reference>
<comment type="caution">
    <text evidence="1">The sequence shown here is derived from an EMBL/GenBank/DDBJ whole genome shotgun (WGS) entry which is preliminary data.</text>
</comment>
<proteinExistence type="predicted"/>
<dbReference type="EMBL" id="FBSY01000007">
    <property type="protein sequence ID" value="CUW10617.1"/>
    <property type="molecule type" value="Genomic_DNA"/>
</dbReference>
<name>A0ABM9V342_9LACO</name>
<dbReference type="Proteomes" id="UP000199271">
    <property type="component" value="Unassembled WGS sequence"/>
</dbReference>
<evidence type="ECO:0000313" key="2">
    <source>
        <dbReference type="Proteomes" id="UP000199271"/>
    </source>
</evidence>